<dbReference type="PANTHER" id="PTHR44846">
    <property type="entry name" value="MANNOSYL-D-GLYCERATE TRANSPORT/METABOLISM SYSTEM REPRESSOR MNGR-RELATED"/>
    <property type="match status" value="1"/>
</dbReference>
<dbReference type="SUPFAM" id="SSF64288">
    <property type="entry name" value="Chorismate lyase-like"/>
    <property type="match status" value="1"/>
</dbReference>
<dbReference type="InterPro" id="IPR050679">
    <property type="entry name" value="Bact_HTH_transcr_reg"/>
</dbReference>
<proteinExistence type="predicted"/>
<dbReference type="RefSeq" id="WP_048006962.1">
    <property type="nucleotide sequence ID" value="NZ_CAXQIX010000010.1"/>
</dbReference>
<dbReference type="PATRIC" id="fig|189381.10.peg.95"/>
<reference evidence="5" key="1">
    <citation type="submission" date="2016-01" db="EMBL/GenBank/DDBJ databases">
        <title>Whole genome sequencing of Bhargavaea cecembensis T14.</title>
        <authorList>
            <person name="Hong K.W."/>
        </authorList>
    </citation>
    <scope>NUCLEOTIDE SEQUENCE [LARGE SCALE GENOMIC DNA]</scope>
    <source>
        <strain evidence="5">M19</strain>
    </source>
</reference>
<dbReference type="InterPro" id="IPR028978">
    <property type="entry name" value="Chorismate_lyase_/UTRA_dom_sf"/>
</dbReference>
<dbReference type="SMART" id="SM00866">
    <property type="entry name" value="UTRA"/>
    <property type="match status" value="1"/>
</dbReference>
<dbReference type="Proteomes" id="UP000076510">
    <property type="component" value="Unassembled WGS sequence"/>
</dbReference>
<dbReference type="Pfam" id="PF00392">
    <property type="entry name" value="GntR"/>
    <property type="match status" value="1"/>
</dbReference>
<dbReference type="Pfam" id="PF07702">
    <property type="entry name" value="UTRA"/>
    <property type="match status" value="1"/>
</dbReference>
<dbReference type="InterPro" id="IPR036390">
    <property type="entry name" value="WH_DNA-bd_sf"/>
</dbReference>
<dbReference type="InterPro" id="IPR036388">
    <property type="entry name" value="WH-like_DNA-bd_sf"/>
</dbReference>
<dbReference type="EMBL" id="LQQY01000019">
    <property type="protein sequence ID" value="KZE48027.1"/>
    <property type="molecule type" value="Genomic_DNA"/>
</dbReference>
<dbReference type="InterPro" id="IPR011663">
    <property type="entry name" value="UTRA"/>
</dbReference>
<keyword evidence="2" id="KW-0238">DNA-binding</keyword>
<dbReference type="FunFam" id="1.10.10.10:FF:000079">
    <property type="entry name" value="GntR family transcriptional regulator"/>
    <property type="match status" value="1"/>
</dbReference>
<dbReference type="Gene3D" id="3.40.1410.10">
    <property type="entry name" value="Chorismate lyase-like"/>
    <property type="match status" value="1"/>
</dbReference>
<name>A0A0J5V321_9BACI</name>
<dbReference type="GO" id="GO:0045892">
    <property type="term" value="P:negative regulation of DNA-templated transcription"/>
    <property type="evidence" value="ECO:0007669"/>
    <property type="project" value="TreeGrafter"/>
</dbReference>
<evidence type="ECO:0000256" key="1">
    <source>
        <dbReference type="ARBA" id="ARBA00023015"/>
    </source>
</evidence>
<dbReference type="GO" id="GO:0003677">
    <property type="term" value="F:DNA binding"/>
    <property type="evidence" value="ECO:0007669"/>
    <property type="project" value="UniProtKB-KW"/>
</dbReference>
<dbReference type="AlphaFoldDB" id="A0A0J5V321"/>
<dbReference type="SMART" id="SM00345">
    <property type="entry name" value="HTH_GNTR"/>
    <property type="match status" value="1"/>
</dbReference>
<dbReference type="SUPFAM" id="SSF46785">
    <property type="entry name" value="Winged helix' DNA-binding domain"/>
    <property type="match status" value="1"/>
</dbReference>
<protein>
    <submittedName>
        <fullName evidence="4">Phosphonate metabolism transcriptional regulator PhnF</fullName>
    </submittedName>
</protein>
<dbReference type="PANTHER" id="PTHR44846:SF1">
    <property type="entry name" value="MANNOSYL-D-GLYCERATE TRANSPORT_METABOLISM SYSTEM REPRESSOR MNGR-RELATED"/>
    <property type="match status" value="1"/>
</dbReference>
<gene>
    <name evidence="4" type="ORF">AV649_20070</name>
</gene>
<keyword evidence="3" id="KW-0804">Transcription</keyword>
<organism evidence="4 5">
    <name type="scientific">Rossellomorea marisflavi</name>
    <dbReference type="NCBI Taxonomy" id="189381"/>
    <lineage>
        <taxon>Bacteria</taxon>
        <taxon>Bacillati</taxon>
        <taxon>Bacillota</taxon>
        <taxon>Bacilli</taxon>
        <taxon>Bacillales</taxon>
        <taxon>Bacillaceae</taxon>
        <taxon>Rossellomorea</taxon>
    </lineage>
</organism>
<accession>A0A0J5V321</accession>
<dbReference type="Gene3D" id="1.10.10.10">
    <property type="entry name" value="Winged helix-like DNA-binding domain superfamily/Winged helix DNA-binding domain"/>
    <property type="match status" value="1"/>
</dbReference>
<keyword evidence="1" id="KW-0805">Transcription regulation</keyword>
<dbReference type="PROSITE" id="PS50949">
    <property type="entry name" value="HTH_GNTR"/>
    <property type="match status" value="1"/>
</dbReference>
<dbReference type="GO" id="GO:0003700">
    <property type="term" value="F:DNA-binding transcription factor activity"/>
    <property type="evidence" value="ECO:0007669"/>
    <property type="project" value="InterPro"/>
</dbReference>
<sequence>MINKQSPLPLYYQLEEYLKQQIESGEWKPGDIMPSERELSEEFKISRMTVRQALTNLVNQNILFREKGRGTFVSHRKFEQNLQGLTSFSEDMERRGLASGSKLLYFEQVKAGEQVAEALAISPGDPVYKLKRIRLADQEPLAVETSYNPVSLFPELDQKIFEKSLYHYIEENRQMRISHGTQTVEAALVTDEDAQHLMMEEGQPVLLIQRVTHLEDGRPFELVWSIYRGDSYKYRIEMNRR</sequence>
<dbReference type="PRINTS" id="PR00035">
    <property type="entry name" value="HTHGNTR"/>
</dbReference>
<evidence type="ECO:0000256" key="2">
    <source>
        <dbReference type="ARBA" id="ARBA00023125"/>
    </source>
</evidence>
<comment type="caution">
    <text evidence="4">The sequence shown here is derived from an EMBL/GenBank/DDBJ whole genome shotgun (WGS) entry which is preliminary data.</text>
</comment>
<dbReference type="OrthoDB" id="9815017at2"/>
<dbReference type="CDD" id="cd07377">
    <property type="entry name" value="WHTH_GntR"/>
    <property type="match status" value="1"/>
</dbReference>
<evidence type="ECO:0000313" key="5">
    <source>
        <dbReference type="Proteomes" id="UP000076510"/>
    </source>
</evidence>
<evidence type="ECO:0000313" key="4">
    <source>
        <dbReference type="EMBL" id="KZE48027.1"/>
    </source>
</evidence>
<evidence type="ECO:0000256" key="3">
    <source>
        <dbReference type="ARBA" id="ARBA00023163"/>
    </source>
</evidence>
<dbReference type="InterPro" id="IPR000524">
    <property type="entry name" value="Tscrpt_reg_HTH_GntR"/>
</dbReference>